<dbReference type="FunFam" id="1.20.5.2700:FF:000001">
    <property type="entry name" value="NADH-quinone oxidoreductase, L subunit"/>
    <property type="match status" value="1"/>
</dbReference>
<dbReference type="GO" id="GO:0008137">
    <property type="term" value="F:NADH dehydrogenase (ubiquinone) activity"/>
    <property type="evidence" value="ECO:0007669"/>
    <property type="project" value="InterPro"/>
</dbReference>
<dbReference type="GO" id="GO:0005886">
    <property type="term" value="C:plasma membrane"/>
    <property type="evidence" value="ECO:0007669"/>
    <property type="project" value="UniProtKB-SubCell"/>
</dbReference>
<comment type="catalytic activity">
    <reaction evidence="17">
        <text>a quinone + NADH + 5 H(+)(in) = a quinol + NAD(+) + 4 H(+)(out)</text>
        <dbReference type="Rhea" id="RHEA:57888"/>
        <dbReference type="ChEBI" id="CHEBI:15378"/>
        <dbReference type="ChEBI" id="CHEBI:24646"/>
        <dbReference type="ChEBI" id="CHEBI:57540"/>
        <dbReference type="ChEBI" id="CHEBI:57945"/>
        <dbReference type="ChEBI" id="CHEBI:132124"/>
    </reaction>
</comment>
<name>A0A7Y8RNU5_9PSED</name>
<feature type="transmembrane region" description="Helical" evidence="18">
    <location>
        <begin position="199"/>
        <end position="219"/>
    </location>
</feature>
<keyword evidence="8" id="KW-0874">Quinone</keyword>
<keyword evidence="11" id="KW-0520">NAD</keyword>
<evidence type="ECO:0000256" key="12">
    <source>
        <dbReference type="ARBA" id="ARBA00023075"/>
    </source>
</evidence>
<evidence type="ECO:0000256" key="2">
    <source>
        <dbReference type="ARBA" id="ARBA00004429"/>
    </source>
</evidence>
<dbReference type="InterPro" id="IPR003945">
    <property type="entry name" value="NU5C-like"/>
</dbReference>
<evidence type="ECO:0000256" key="16">
    <source>
        <dbReference type="ARBA" id="ARBA00032795"/>
    </source>
</evidence>
<feature type="non-terminal residue" evidence="19">
    <location>
        <position position="1"/>
    </location>
</feature>
<dbReference type="GO" id="GO:0048038">
    <property type="term" value="F:quinone binding"/>
    <property type="evidence" value="ECO:0007669"/>
    <property type="project" value="UniProtKB-KW"/>
</dbReference>
<evidence type="ECO:0000313" key="20">
    <source>
        <dbReference type="Proteomes" id="UP000543908"/>
    </source>
</evidence>
<evidence type="ECO:0000256" key="17">
    <source>
        <dbReference type="ARBA" id="ARBA00047712"/>
    </source>
</evidence>
<evidence type="ECO:0000256" key="11">
    <source>
        <dbReference type="ARBA" id="ARBA00023027"/>
    </source>
</evidence>
<evidence type="ECO:0000256" key="10">
    <source>
        <dbReference type="ARBA" id="ARBA00022989"/>
    </source>
</evidence>
<keyword evidence="7 18" id="KW-0812">Transmembrane</keyword>
<comment type="subunit">
    <text evidence="14">Composed of 13 different subunits. Subunits NuoA, H, J, K, L, M, N constitute the membrane sector of the complex.</text>
</comment>
<dbReference type="Gene3D" id="1.20.5.2700">
    <property type="match status" value="1"/>
</dbReference>
<comment type="caution">
    <text evidence="19">The sequence shown here is derived from an EMBL/GenBank/DDBJ whole genome shotgun (WGS) entry which is preliminary data.</text>
</comment>
<feature type="transmembrane region" description="Helical" evidence="18">
    <location>
        <begin position="132"/>
        <end position="151"/>
    </location>
</feature>
<dbReference type="PANTHER" id="PTHR42829">
    <property type="entry name" value="NADH-UBIQUINONE OXIDOREDUCTASE CHAIN 5"/>
    <property type="match status" value="1"/>
</dbReference>
<keyword evidence="10 18" id="KW-1133">Transmembrane helix</keyword>
<dbReference type="Proteomes" id="UP000543908">
    <property type="component" value="Unassembled WGS sequence"/>
</dbReference>
<evidence type="ECO:0000256" key="5">
    <source>
        <dbReference type="ARBA" id="ARBA00022475"/>
    </source>
</evidence>
<dbReference type="GO" id="GO:0042773">
    <property type="term" value="P:ATP synthesis coupled electron transport"/>
    <property type="evidence" value="ECO:0007669"/>
    <property type="project" value="InterPro"/>
</dbReference>
<evidence type="ECO:0000256" key="18">
    <source>
        <dbReference type="SAM" id="Phobius"/>
    </source>
</evidence>
<comment type="similarity">
    <text evidence="3">Belongs to the complex I subunit 5 family.</text>
</comment>
<keyword evidence="13 18" id="KW-0472">Membrane</keyword>
<comment type="subcellular location">
    <subcellularLocation>
        <location evidence="2">Cell inner membrane</location>
        <topology evidence="2">Multi-pass membrane protein</topology>
    </subcellularLocation>
</comment>
<feature type="transmembrane region" description="Helical" evidence="18">
    <location>
        <begin position="59"/>
        <end position="81"/>
    </location>
</feature>
<evidence type="ECO:0000256" key="4">
    <source>
        <dbReference type="ARBA" id="ARBA00019904"/>
    </source>
</evidence>
<dbReference type="GO" id="GO:0003954">
    <property type="term" value="F:NADH dehydrogenase activity"/>
    <property type="evidence" value="ECO:0007669"/>
    <property type="project" value="TreeGrafter"/>
</dbReference>
<gene>
    <name evidence="19" type="ORF">HT123_15250</name>
</gene>
<evidence type="ECO:0000256" key="6">
    <source>
        <dbReference type="ARBA" id="ARBA00022519"/>
    </source>
</evidence>
<comment type="function">
    <text evidence="1">NDH-1 shuttles electrons from NADH, via FMN and iron-sulfur (Fe-S) centers, to quinones in the respiratory chain. The immediate electron acceptor for the enzyme in this species is believed to be ubiquinone. Couples the redox reaction to proton translocation (for every two electrons transferred, four hydrogen ions are translocated across the cytoplasmic membrane), and thus conserves the redox energy in a proton gradient.</text>
</comment>
<evidence type="ECO:0000256" key="8">
    <source>
        <dbReference type="ARBA" id="ARBA00022719"/>
    </source>
</evidence>
<organism evidence="19 20">
    <name type="scientific">Pseudomonas allii</name>
    <dbReference type="NCBI Taxonomy" id="2740531"/>
    <lineage>
        <taxon>Bacteria</taxon>
        <taxon>Pseudomonadati</taxon>
        <taxon>Pseudomonadota</taxon>
        <taxon>Gammaproteobacteria</taxon>
        <taxon>Pseudomonadales</taxon>
        <taxon>Pseudomonadaceae</taxon>
        <taxon>Pseudomonas</taxon>
    </lineage>
</organism>
<dbReference type="GO" id="GO:0015990">
    <property type="term" value="P:electron transport coupled proton transport"/>
    <property type="evidence" value="ECO:0007669"/>
    <property type="project" value="TreeGrafter"/>
</dbReference>
<keyword evidence="5" id="KW-1003">Cell membrane</keyword>
<evidence type="ECO:0000256" key="15">
    <source>
        <dbReference type="ARBA" id="ARBA00031571"/>
    </source>
</evidence>
<feature type="transmembrane region" description="Helical" evidence="18">
    <location>
        <begin position="101"/>
        <end position="120"/>
    </location>
</feature>
<evidence type="ECO:0000313" key="19">
    <source>
        <dbReference type="EMBL" id="NWN62402.1"/>
    </source>
</evidence>
<reference evidence="19 20" key="1">
    <citation type="submission" date="2020-05" db="EMBL/GenBank/DDBJ databases">
        <title>Onion-isolated Pseudomonas sp.</title>
        <authorList>
            <person name="Fujikawa T."/>
            <person name="Sawada H."/>
        </authorList>
    </citation>
    <scope>NUCLEOTIDE SEQUENCE [LARGE SCALE GENOMIC DNA]</scope>
    <source>
        <strain evidence="19 20">MAFF 301512</strain>
    </source>
</reference>
<keyword evidence="12" id="KW-0830">Ubiquinone</keyword>
<proteinExistence type="inferred from homology"/>
<evidence type="ECO:0000256" key="1">
    <source>
        <dbReference type="ARBA" id="ARBA00002378"/>
    </source>
</evidence>
<evidence type="ECO:0000256" key="7">
    <source>
        <dbReference type="ARBA" id="ARBA00022692"/>
    </source>
</evidence>
<dbReference type="AlphaFoldDB" id="A0A7Y8RNU5"/>
<dbReference type="EMBL" id="JABUHS010000130">
    <property type="protein sequence ID" value="NWN62402.1"/>
    <property type="molecule type" value="Genomic_DNA"/>
</dbReference>
<keyword evidence="6" id="KW-0997">Cell inner membrane</keyword>
<protein>
    <recommendedName>
        <fullName evidence="4">NADH-quinone oxidoreductase subunit L</fullName>
    </recommendedName>
    <alternativeName>
        <fullName evidence="15">NADH dehydrogenase I subunit L</fullName>
    </alternativeName>
    <alternativeName>
        <fullName evidence="16">NDH-1 subunit L</fullName>
    </alternativeName>
</protein>
<accession>A0A7Y8RNU5</accession>
<evidence type="ECO:0000256" key="14">
    <source>
        <dbReference type="ARBA" id="ARBA00025811"/>
    </source>
</evidence>
<dbReference type="PANTHER" id="PTHR42829:SF2">
    <property type="entry name" value="NADH-UBIQUINONE OXIDOREDUCTASE CHAIN 5"/>
    <property type="match status" value="1"/>
</dbReference>
<keyword evidence="9" id="KW-1278">Translocase</keyword>
<evidence type="ECO:0000256" key="13">
    <source>
        <dbReference type="ARBA" id="ARBA00023136"/>
    </source>
</evidence>
<feature type="transmembrane region" description="Helical" evidence="18">
    <location>
        <begin position="20"/>
        <end position="39"/>
    </location>
</feature>
<evidence type="ECO:0000256" key="3">
    <source>
        <dbReference type="ARBA" id="ARBA00008200"/>
    </source>
</evidence>
<sequence length="220" mass="23614">FYSKDEILWEAFASGNQNLLYAGLVGAFMTSLYTFRLIFITFHGEAKTEAHAGHGISHWLPLSVLIILSTFVGAMITPPLHGVLPQSVGHAGGAAQHSLEIASGAIAIAGILLAALLFLGKRRFVTAVANSGIGRFLSAWWFAAWGFDWIYDKLFVKPYLAISHILRKDPLDQTIGLIPRAAKAGHTTLSRSETGQLRWYAASMAAGAVLVIGAIVVVAV</sequence>
<evidence type="ECO:0000256" key="9">
    <source>
        <dbReference type="ARBA" id="ARBA00022967"/>
    </source>
</evidence>